<dbReference type="RefSeq" id="XP_023092960.1">
    <property type="nucleotide sequence ID" value="XM_023238481.1"/>
</dbReference>
<dbReference type="Proteomes" id="UP000006564">
    <property type="component" value="Chromosome 6"/>
</dbReference>
<sequence>MGISCSAGRDFARHITWLNMDYLYWIIFLGSMVVLSQAISRLLLSRYFAQDDDDDDDGDDGESGLCNTPGAYRTELRGYEGTWILNEGASRRYVNQAISAGSTWVK</sequence>
<keyword evidence="1" id="KW-0472">Membrane</keyword>
<dbReference type="KEGG" id="aor:AO090038000011"/>
<gene>
    <name evidence="2" type="ORF">AO090038000011</name>
</gene>
<dbReference type="VEuPathDB" id="FungiDB:AO090038000011"/>
<dbReference type="EMBL" id="BA000054">
    <property type="protein sequence ID" value="BAE63871.1"/>
    <property type="molecule type" value="Genomic_DNA"/>
</dbReference>
<feature type="transmembrane region" description="Helical" evidence="1">
    <location>
        <begin position="22"/>
        <end position="44"/>
    </location>
</feature>
<dbReference type="AlphaFoldDB" id="Q2U3J4"/>
<accession>Q2U3J4</accession>
<reference evidence="2 3" key="1">
    <citation type="journal article" date="2005" name="Nature">
        <title>Genome sequencing and analysis of Aspergillus oryzae.</title>
        <authorList>
            <person name="Machida M."/>
            <person name="Asai K."/>
            <person name="Sano M."/>
            <person name="Tanaka T."/>
            <person name="Kumagai T."/>
            <person name="Terai G."/>
            <person name="Kusumoto K."/>
            <person name="Arima T."/>
            <person name="Akita O."/>
            <person name="Kashiwagi Y."/>
            <person name="Abe K."/>
            <person name="Gomi K."/>
            <person name="Horiuchi H."/>
            <person name="Kitamoto K."/>
            <person name="Kobayashi T."/>
            <person name="Takeuchi M."/>
            <person name="Denning D.W."/>
            <person name="Galagan J.E."/>
            <person name="Nierman W.C."/>
            <person name="Yu J."/>
            <person name="Archer D.B."/>
            <person name="Bennett J.W."/>
            <person name="Bhatnagar D."/>
            <person name="Cleveland T.E."/>
            <person name="Fedorova N.D."/>
            <person name="Gotoh O."/>
            <person name="Horikawa H."/>
            <person name="Hosoyama A."/>
            <person name="Ichinomiya M."/>
            <person name="Igarashi R."/>
            <person name="Iwashita K."/>
            <person name="Juvvadi P.R."/>
            <person name="Kato M."/>
            <person name="Kato Y."/>
            <person name="Kin T."/>
            <person name="Kokubun A."/>
            <person name="Maeda H."/>
            <person name="Maeyama N."/>
            <person name="Maruyama J."/>
            <person name="Nagasaki H."/>
            <person name="Nakajima T."/>
            <person name="Oda K."/>
            <person name="Okada K."/>
            <person name="Paulsen I."/>
            <person name="Sakamoto K."/>
            <person name="Sawano T."/>
            <person name="Takahashi M."/>
            <person name="Takase K."/>
            <person name="Terabayashi Y."/>
            <person name="Wortman J."/>
            <person name="Yamada O."/>
            <person name="Yamagata Y."/>
            <person name="Anazawa H."/>
            <person name="Hata Y."/>
            <person name="Koide Y."/>
            <person name="Komori T."/>
            <person name="Koyama Y."/>
            <person name="Minetoki T."/>
            <person name="Suharnan S."/>
            <person name="Tanaka A."/>
            <person name="Isono K."/>
            <person name="Kuhara S."/>
            <person name="Ogasawara N."/>
            <person name="Kikuchi H."/>
        </authorList>
    </citation>
    <scope>NUCLEOTIDE SEQUENCE [LARGE SCALE GENOMIC DNA]</scope>
    <source>
        <strain evidence="3">ATCC 42149 / RIB 40</strain>
    </source>
</reference>
<keyword evidence="1" id="KW-1133">Transmembrane helix</keyword>
<organism evidence="2 3">
    <name type="scientific">Aspergillus oryzae (strain ATCC 42149 / RIB 40)</name>
    <name type="common">Yellow koji mold</name>
    <dbReference type="NCBI Taxonomy" id="510516"/>
    <lineage>
        <taxon>Eukaryota</taxon>
        <taxon>Fungi</taxon>
        <taxon>Dikarya</taxon>
        <taxon>Ascomycota</taxon>
        <taxon>Pezizomycotina</taxon>
        <taxon>Eurotiomycetes</taxon>
        <taxon>Eurotiomycetidae</taxon>
        <taxon>Eurotiales</taxon>
        <taxon>Aspergillaceae</taxon>
        <taxon>Aspergillus</taxon>
        <taxon>Aspergillus subgen. Circumdati</taxon>
    </lineage>
</organism>
<evidence type="ECO:0000313" key="2">
    <source>
        <dbReference type="EMBL" id="BAE63871.1"/>
    </source>
</evidence>
<dbReference type="OMA" id="FARHITW"/>
<evidence type="ECO:0000313" key="3">
    <source>
        <dbReference type="Proteomes" id="UP000006564"/>
    </source>
</evidence>
<keyword evidence="1" id="KW-0812">Transmembrane</keyword>
<dbReference type="HOGENOM" id="CLU_2236001_0_0_1"/>
<evidence type="ECO:0000256" key="1">
    <source>
        <dbReference type="SAM" id="Phobius"/>
    </source>
</evidence>
<dbReference type="EMBL" id="AP007169">
    <property type="protein sequence ID" value="BAE63871.1"/>
    <property type="molecule type" value="Genomic_DNA"/>
</dbReference>
<protein>
    <submittedName>
        <fullName evidence="2">DNA, SC038</fullName>
    </submittedName>
</protein>
<proteinExistence type="predicted"/>
<keyword evidence="3" id="KW-1185">Reference proteome</keyword>
<name>Q2U3J4_ASPOR</name>
<dbReference type="GeneID" id="5997099"/>